<dbReference type="PANTHER" id="PTHR24177">
    <property type="entry name" value="CASKIN"/>
    <property type="match status" value="1"/>
</dbReference>
<dbReference type="PANTHER" id="PTHR24177:SF292">
    <property type="entry name" value="ANKYRIN REPEAT FAMILY PROTEIN-RELATED"/>
    <property type="match status" value="1"/>
</dbReference>
<feature type="transmembrane region" description="Helical" evidence="1">
    <location>
        <begin position="248"/>
        <end position="275"/>
    </location>
</feature>
<dbReference type="eggNOG" id="KOG0504">
    <property type="taxonomic scope" value="Eukaryota"/>
</dbReference>
<dbReference type="EMBL" id="KK198757">
    <property type="protein sequence ID" value="KCW75495.1"/>
    <property type="molecule type" value="Genomic_DNA"/>
</dbReference>
<accession>A0A059CC47</accession>
<feature type="transmembrane region" description="Helical" evidence="1">
    <location>
        <begin position="165"/>
        <end position="185"/>
    </location>
</feature>
<reference evidence="3" key="1">
    <citation type="submission" date="2013-07" db="EMBL/GenBank/DDBJ databases">
        <title>The genome of Eucalyptus grandis.</title>
        <authorList>
            <person name="Schmutz J."/>
            <person name="Hayes R."/>
            <person name="Myburg A."/>
            <person name="Tuskan G."/>
            <person name="Grattapaglia D."/>
            <person name="Rokhsar D.S."/>
        </authorList>
    </citation>
    <scope>NUCLEOTIDE SEQUENCE</scope>
    <source>
        <tissue evidence="3">Leaf extractions</tissue>
    </source>
</reference>
<evidence type="ECO:0000259" key="2">
    <source>
        <dbReference type="Pfam" id="PF13962"/>
    </source>
</evidence>
<dbReference type="STRING" id="71139.A0A059CC47"/>
<sequence>MLADKLLELMRKKVSARSDEELPALEFGNYGFLTVLIRFHPELLWKVDDQKLSIFHAAVAHRHEKIFRLIYDIGARKDMIAAYKDENDNNILHLAGKLAPRIQLKIDSGAALQMQEELLWFKEVEVIVQPSYREMKNSEGKTPYLLFTEEHKELRQEAEKWMKHTASSCMVVATLICTMAFSATFTIPGGNDNNTGKPIFLHNRLFMIFTVSTALAVFSSATSVLMFLSILTSRYAEEDFLYSLPSRLVLGIGSLFVSIASMMVAFGATHFIFLGHDYARIAIPIAAFASGTVTLFALLQFPLLSDLIGHICSRSLLSHPEDRPLF</sequence>
<organism evidence="3">
    <name type="scientific">Eucalyptus grandis</name>
    <name type="common">Flooded gum</name>
    <dbReference type="NCBI Taxonomy" id="71139"/>
    <lineage>
        <taxon>Eukaryota</taxon>
        <taxon>Viridiplantae</taxon>
        <taxon>Streptophyta</taxon>
        <taxon>Embryophyta</taxon>
        <taxon>Tracheophyta</taxon>
        <taxon>Spermatophyta</taxon>
        <taxon>Magnoliopsida</taxon>
        <taxon>eudicotyledons</taxon>
        <taxon>Gunneridae</taxon>
        <taxon>Pentapetalae</taxon>
        <taxon>rosids</taxon>
        <taxon>malvids</taxon>
        <taxon>Myrtales</taxon>
        <taxon>Myrtaceae</taxon>
        <taxon>Myrtoideae</taxon>
        <taxon>Eucalypteae</taxon>
        <taxon>Eucalyptus</taxon>
    </lineage>
</organism>
<keyword evidence="1" id="KW-0812">Transmembrane</keyword>
<proteinExistence type="predicted"/>
<feature type="transmembrane region" description="Helical" evidence="1">
    <location>
        <begin position="281"/>
        <end position="304"/>
    </location>
</feature>
<dbReference type="InterPro" id="IPR026961">
    <property type="entry name" value="PGG_dom"/>
</dbReference>
<feature type="domain" description="PGG" evidence="2">
    <location>
        <begin position="159"/>
        <end position="272"/>
    </location>
</feature>
<dbReference type="GO" id="GO:0016020">
    <property type="term" value="C:membrane"/>
    <property type="evidence" value="ECO:0000318"/>
    <property type="project" value="GO_Central"/>
</dbReference>
<name>A0A059CC47_EUCGR</name>
<dbReference type="AlphaFoldDB" id="A0A059CC47"/>
<gene>
    <name evidence="3" type="ORF">EUGRSUZ_E04253</name>
</gene>
<dbReference type="OMA" id="ERSEMAW"/>
<dbReference type="FunCoup" id="A0A059CC47">
    <property type="interactions" value="155"/>
</dbReference>
<evidence type="ECO:0000313" key="3">
    <source>
        <dbReference type="EMBL" id="KCW75495.1"/>
    </source>
</evidence>
<dbReference type="SUPFAM" id="SSF48403">
    <property type="entry name" value="Ankyrin repeat"/>
    <property type="match status" value="1"/>
</dbReference>
<feature type="transmembrane region" description="Helical" evidence="1">
    <location>
        <begin position="205"/>
        <end position="228"/>
    </location>
</feature>
<keyword evidence="1" id="KW-1133">Transmembrane helix</keyword>
<dbReference type="Gene3D" id="1.25.40.20">
    <property type="entry name" value="Ankyrin repeat-containing domain"/>
    <property type="match status" value="1"/>
</dbReference>
<dbReference type="InParanoid" id="A0A059CC47"/>
<evidence type="ECO:0000256" key="1">
    <source>
        <dbReference type="SAM" id="Phobius"/>
    </source>
</evidence>
<dbReference type="Gramene" id="KCW75495">
    <property type="protein sequence ID" value="KCW75495"/>
    <property type="gene ID" value="EUGRSUZ_E04253"/>
</dbReference>
<protein>
    <recommendedName>
        <fullName evidence="2">PGG domain-containing protein</fullName>
    </recommendedName>
</protein>
<keyword evidence="1" id="KW-0472">Membrane</keyword>
<dbReference type="InterPro" id="IPR036770">
    <property type="entry name" value="Ankyrin_rpt-contain_sf"/>
</dbReference>
<dbReference type="Pfam" id="PF13962">
    <property type="entry name" value="PGG"/>
    <property type="match status" value="1"/>
</dbReference>